<comment type="catalytic activity">
    <reaction evidence="5">
        <text>Thiol-dependent hydrolysis of ester, thioester, amide, peptide and isopeptide bonds formed by the C-terminal Gly of ubiquitin (a 76-residue protein attached to proteins as an intracellular targeting signal).</text>
        <dbReference type="EC" id="3.4.19.12"/>
    </reaction>
</comment>
<accession>A0A504Z007</accession>
<dbReference type="InterPro" id="IPR039785">
    <property type="entry name" value="MINY3/4"/>
</dbReference>
<dbReference type="GO" id="GO:1990380">
    <property type="term" value="F:K48-linked deubiquitinase activity"/>
    <property type="evidence" value="ECO:0007669"/>
    <property type="project" value="UniProtKB-UniRule"/>
</dbReference>
<evidence type="ECO:0000256" key="4">
    <source>
        <dbReference type="ARBA" id="ARBA00022807"/>
    </source>
</evidence>
<comment type="similarity">
    <text evidence="1 5">Belongs to the MINDY deubiquitinase family. FAM188 subfamily.</text>
</comment>
<evidence type="ECO:0000256" key="3">
    <source>
        <dbReference type="ARBA" id="ARBA00022801"/>
    </source>
</evidence>
<reference evidence="7 8" key="1">
    <citation type="submission" date="2019-04" db="EMBL/GenBank/DDBJ databases">
        <title>Annotation for the trematode Fasciola gigantica.</title>
        <authorList>
            <person name="Choi Y.-J."/>
        </authorList>
    </citation>
    <scope>NUCLEOTIDE SEQUENCE [LARGE SCALE GENOMIC DNA]</scope>
    <source>
        <strain evidence="7">Uganda_cow_1</strain>
    </source>
</reference>
<comment type="function">
    <text evidence="5">Hydrolase that can remove 'Lys-48'-linked conjugated ubiquitin from proteins.</text>
</comment>
<dbReference type="Pfam" id="PF13898">
    <property type="entry name" value="MINDY-3_4_CD"/>
    <property type="match status" value="1"/>
</dbReference>
<gene>
    <name evidence="7" type="ORF">FGIG_08582</name>
</gene>
<keyword evidence="4 5" id="KW-0788">Thiol protease</keyword>
<name>A0A504Z007_FASGI</name>
<evidence type="ECO:0000256" key="5">
    <source>
        <dbReference type="RuleBase" id="RU367088"/>
    </source>
</evidence>
<keyword evidence="5" id="KW-0833">Ubl conjugation pathway</keyword>
<evidence type="ECO:0000313" key="7">
    <source>
        <dbReference type="EMBL" id="TPP66119.1"/>
    </source>
</evidence>
<evidence type="ECO:0000259" key="6">
    <source>
        <dbReference type="Pfam" id="PF13898"/>
    </source>
</evidence>
<keyword evidence="8" id="KW-1185">Reference proteome</keyword>
<dbReference type="Proteomes" id="UP000316759">
    <property type="component" value="Unassembled WGS sequence"/>
</dbReference>
<dbReference type="GO" id="GO:0006508">
    <property type="term" value="P:proteolysis"/>
    <property type="evidence" value="ECO:0007669"/>
    <property type="project" value="UniProtKB-KW"/>
</dbReference>
<dbReference type="EC" id="3.4.19.12" evidence="5"/>
<feature type="non-terminal residue" evidence="7">
    <location>
        <position position="1"/>
    </location>
</feature>
<dbReference type="AlphaFoldDB" id="A0A504Z007"/>
<dbReference type="PANTHER" id="PTHR12473:SF17">
    <property type="entry name" value="UBIQUITIN CARBOXYL-TERMINAL HYDROLASE MINDY-3"/>
    <property type="match status" value="1"/>
</dbReference>
<keyword evidence="2 5" id="KW-0645">Protease</keyword>
<evidence type="ECO:0000256" key="2">
    <source>
        <dbReference type="ARBA" id="ARBA00022670"/>
    </source>
</evidence>
<evidence type="ECO:0000256" key="1">
    <source>
        <dbReference type="ARBA" id="ARBA00011074"/>
    </source>
</evidence>
<dbReference type="PANTHER" id="PTHR12473">
    <property type="entry name" value="UBIQUITIN CARBOXYL-TERMINAL HYDROLASE MINDY-4-RELATED"/>
    <property type="match status" value="1"/>
</dbReference>
<keyword evidence="3 5" id="KW-0378">Hydrolase</keyword>
<protein>
    <recommendedName>
        <fullName evidence="5">Ubiquitin carboxyl-terminal hydrolase MINDY</fullName>
        <ecNumber evidence="5">3.4.19.12</ecNumber>
    </recommendedName>
</protein>
<dbReference type="EMBL" id="SUNJ01002259">
    <property type="protein sequence ID" value="TPP66119.1"/>
    <property type="molecule type" value="Genomic_DNA"/>
</dbReference>
<sequence length="103" mass="11326">TGFYFSTVEPTALVQDGGGPCAVLAAVQAVIFREVMFTRKLKISELTEADSLELLVSAVLNIVLLTAGDQKAECLHWAHWSQSDEPESSKVHSKFDCFLRGLR</sequence>
<comment type="caution">
    <text evidence="7">The sequence shown here is derived from an EMBL/GenBank/DDBJ whole genome shotgun (WGS) entry which is preliminary data.</text>
</comment>
<organism evidence="7 8">
    <name type="scientific">Fasciola gigantica</name>
    <name type="common">Giant liver fluke</name>
    <dbReference type="NCBI Taxonomy" id="46835"/>
    <lineage>
        <taxon>Eukaryota</taxon>
        <taxon>Metazoa</taxon>
        <taxon>Spiralia</taxon>
        <taxon>Lophotrochozoa</taxon>
        <taxon>Platyhelminthes</taxon>
        <taxon>Trematoda</taxon>
        <taxon>Digenea</taxon>
        <taxon>Plagiorchiida</taxon>
        <taxon>Echinostomata</taxon>
        <taxon>Echinostomatoidea</taxon>
        <taxon>Fasciolidae</taxon>
        <taxon>Fasciola</taxon>
    </lineage>
</organism>
<dbReference type="GO" id="GO:0004843">
    <property type="term" value="F:cysteine-type deubiquitinase activity"/>
    <property type="evidence" value="ECO:0007669"/>
    <property type="project" value="UniProtKB-UniRule"/>
</dbReference>
<evidence type="ECO:0000313" key="8">
    <source>
        <dbReference type="Proteomes" id="UP000316759"/>
    </source>
</evidence>
<feature type="domain" description="Deubiquitinating enzyme MINDY-3/4 conserved" evidence="6">
    <location>
        <begin position="11"/>
        <end position="71"/>
    </location>
</feature>
<dbReference type="OrthoDB" id="9981542at2759"/>
<proteinExistence type="inferred from homology"/>
<dbReference type="GO" id="GO:0071108">
    <property type="term" value="P:protein K48-linked deubiquitination"/>
    <property type="evidence" value="ECO:0007669"/>
    <property type="project" value="InterPro"/>
</dbReference>
<dbReference type="InterPro" id="IPR025257">
    <property type="entry name" value="MINDY-3/4_CD"/>
</dbReference>